<dbReference type="Proteomes" id="UP000185490">
    <property type="component" value="Chromosome"/>
</dbReference>
<dbReference type="SFLD" id="SFLDG01140">
    <property type="entry name" value="C2.B:_Phosphomannomutase_and_P"/>
    <property type="match status" value="1"/>
</dbReference>
<organism evidence="1 2">
    <name type="scientific">Thermosipho melanesiensis</name>
    <dbReference type="NCBI Taxonomy" id="46541"/>
    <lineage>
        <taxon>Bacteria</taxon>
        <taxon>Thermotogati</taxon>
        <taxon>Thermotogota</taxon>
        <taxon>Thermotogae</taxon>
        <taxon>Thermotogales</taxon>
        <taxon>Fervidobacteriaceae</taxon>
        <taxon>Thermosipho</taxon>
    </lineage>
</organism>
<dbReference type="RefSeq" id="WP_012056753.1">
    <property type="nucleotide sequence ID" value="NZ_CP007389.1"/>
</dbReference>
<dbReference type="InterPro" id="IPR006379">
    <property type="entry name" value="HAD-SF_hydro_IIB"/>
</dbReference>
<proteinExistence type="predicted"/>
<dbReference type="InterPro" id="IPR023214">
    <property type="entry name" value="HAD_sf"/>
</dbReference>
<keyword evidence="1" id="KW-0378">Hydrolase</keyword>
<dbReference type="NCBIfam" id="TIGR00099">
    <property type="entry name" value="Cof-subfamily"/>
    <property type="match status" value="1"/>
</dbReference>
<dbReference type="SFLD" id="SFLDS00003">
    <property type="entry name" value="Haloacid_Dehalogenase"/>
    <property type="match status" value="1"/>
</dbReference>
<gene>
    <name evidence="1" type="ORF">BW47_02805</name>
</gene>
<dbReference type="InterPro" id="IPR000150">
    <property type="entry name" value="Cof"/>
</dbReference>
<dbReference type="GO" id="GO:0016787">
    <property type="term" value="F:hydrolase activity"/>
    <property type="evidence" value="ECO:0007669"/>
    <property type="project" value="UniProtKB-KW"/>
</dbReference>
<dbReference type="PANTHER" id="PTHR10000:SF8">
    <property type="entry name" value="HAD SUPERFAMILY HYDROLASE-LIKE, TYPE 3"/>
    <property type="match status" value="1"/>
</dbReference>
<evidence type="ECO:0000313" key="1">
    <source>
        <dbReference type="EMBL" id="APT73554.1"/>
    </source>
</evidence>
<dbReference type="Gene3D" id="3.40.50.1000">
    <property type="entry name" value="HAD superfamily/HAD-like"/>
    <property type="match status" value="1"/>
</dbReference>
<keyword evidence="2" id="KW-1185">Reference proteome</keyword>
<dbReference type="Pfam" id="PF08282">
    <property type="entry name" value="Hydrolase_3"/>
    <property type="match status" value="1"/>
</dbReference>
<evidence type="ECO:0000313" key="2">
    <source>
        <dbReference type="Proteomes" id="UP000185490"/>
    </source>
</evidence>
<dbReference type="Gene3D" id="3.30.1240.10">
    <property type="match status" value="1"/>
</dbReference>
<dbReference type="EMBL" id="CP007389">
    <property type="protein sequence ID" value="APT73554.1"/>
    <property type="molecule type" value="Genomic_DNA"/>
</dbReference>
<dbReference type="PANTHER" id="PTHR10000">
    <property type="entry name" value="PHOSPHOSERINE PHOSPHATASE"/>
    <property type="match status" value="1"/>
</dbReference>
<name>A0ABN4UW22_9BACT</name>
<dbReference type="SFLD" id="SFLDG01144">
    <property type="entry name" value="C2.B.4:_PGP_Like"/>
    <property type="match status" value="1"/>
</dbReference>
<accession>A0ABN4UW22</accession>
<dbReference type="NCBIfam" id="TIGR01484">
    <property type="entry name" value="HAD-SF-IIB"/>
    <property type="match status" value="1"/>
</dbReference>
<protein>
    <submittedName>
        <fullName evidence="1">Hydrolase Cof</fullName>
    </submittedName>
</protein>
<dbReference type="InterPro" id="IPR036412">
    <property type="entry name" value="HAD-like_sf"/>
</dbReference>
<sequence length="265" mass="30317">MVFVFDLDGTLLKKDYTISTETIEFLKSLEKCGHKIVFASGRMLVSVRKVINKFFQKEYPIIAYNGGMLHLPNKGVAYEKSIDFDNASKIISFLREENVHRQVYVDDKLYGEEDNDEIKSYAKHADVDYYIVDDLVKLIYKKTPTKILSIAHSEKINTLKDKIKKLNLNVDAFKSMDIFLDIVPKNVSKGKALKFLLKKLEINEKLVVFGDNHNDISMFKIADISIAVENAVAELKREADYIAPSNDQNGVFFILNNLFSDLIIC</sequence>
<reference evidence="1 2" key="1">
    <citation type="submission" date="2014-02" db="EMBL/GenBank/DDBJ databases">
        <title>Diversity of Thermotogales isolates from hydrothermal vents.</title>
        <authorList>
            <person name="Haverkamp T.H.A."/>
            <person name="Lossouarn J."/>
            <person name="Geslin C."/>
            <person name="Nesbo C.L."/>
        </authorList>
    </citation>
    <scope>NUCLEOTIDE SEQUENCE [LARGE SCALE GENOMIC DNA]</scope>
    <source>
        <strain evidence="1 2">431</strain>
    </source>
</reference>
<dbReference type="SUPFAM" id="SSF56784">
    <property type="entry name" value="HAD-like"/>
    <property type="match status" value="1"/>
</dbReference>